<dbReference type="AlphaFoldDB" id="A0AAV8UCV4"/>
<organism evidence="1 2">
    <name type="scientific">Erythroxylum novogranatense</name>
    <dbReference type="NCBI Taxonomy" id="1862640"/>
    <lineage>
        <taxon>Eukaryota</taxon>
        <taxon>Viridiplantae</taxon>
        <taxon>Streptophyta</taxon>
        <taxon>Embryophyta</taxon>
        <taxon>Tracheophyta</taxon>
        <taxon>Spermatophyta</taxon>
        <taxon>Magnoliopsida</taxon>
        <taxon>eudicotyledons</taxon>
        <taxon>Gunneridae</taxon>
        <taxon>Pentapetalae</taxon>
        <taxon>rosids</taxon>
        <taxon>fabids</taxon>
        <taxon>Malpighiales</taxon>
        <taxon>Erythroxylaceae</taxon>
        <taxon>Erythroxylum</taxon>
    </lineage>
</organism>
<dbReference type="Proteomes" id="UP001159364">
    <property type="component" value="Linkage Group LG08"/>
</dbReference>
<protein>
    <submittedName>
        <fullName evidence="1">Uncharacterized protein</fullName>
    </submittedName>
</protein>
<evidence type="ECO:0000313" key="1">
    <source>
        <dbReference type="EMBL" id="KAJ8898631.1"/>
    </source>
</evidence>
<sequence>MDLSKMSSDVSSELLFDMISQDTSIMRKVIAMGVKRIVYRLERCWKTMFQTELVSSMVVIVILNSK</sequence>
<comment type="caution">
    <text evidence="1">The sequence shown here is derived from an EMBL/GenBank/DDBJ whole genome shotgun (WGS) entry which is preliminary data.</text>
</comment>
<reference evidence="1 2" key="1">
    <citation type="submission" date="2021-09" db="EMBL/GenBank/DDBJ databases">
        <title>Genomic insights and catalytic innovation underlie evolution of tropane alkaloids biosynthesis.</title>
        <authorList>
            <person name="Wang Y.-J."/>
            <person name="Tian T."/>
            <person name="Huang J.-P."/>
            <person name="Huang S.-X."/>
        </authorList>
    </citation>
    <scope>NUCLEOTIDE SEQUENCE [LARGE SCALE GENOMIC DNA]</scope>
    <source>
        <strain evidence="1">KIB-2018</strain>
        <tissue evidence="1">Leaf</tissue>
    </source>
</reference>
<name>A0AAV8UCV4_9ROSI</name>
<dbReference type="EMBL" id="JAIWQS010000008">
    <property type="protein sequence ID" value="KAJ8898631.1"/>
    <property type="molecule type" value="Genomic_DNA"/>
</dbReference>
<keyword evidence="2" id="KW-1185">Reference proteome</keyword>
<accession>A0AAV8UCV4</accession>
<evidence type="ECO:0000313" key="2">
    <source>
        <dbReference type="Proteomes" id="UP001159364"/>
    </source>
</evidence>
<gene>
    <name evidence="1" type="ORF">K2173_004615</name>
</gene>
<proteinExistence type="predicted"/>